<feature type="compositionally biased region" description="Low complexity" evidence="1">
    <location>
        <begin position="588"/>
        <end position="603"/>
    </location>
</feature>
<accession>A0A699Z6K2</accession>
<feature type="region of interest" description="Disordered" evidence="1">
    <location>
        <begin position="515"/>
        <end position="611"/>
    </location>
</feature>
<gene>
    <name evidence="3" type="ORF">HaLaN_06543</name>
</gene>
<sequence>MVQNILHVRKKHDTHVNHDALGKCARDSTRCLYCVHTKQASLVFDPSAVGPGGLVPVPEVPDSMTGKQQPLPLAVARMVIEFVQLRLKVTRRPGPWALDRSLHRNDLGVHVHAIECWRRGSHVSTAQAILGAVRANPFIVVTPLVVLMAILALGVWGILKGANSDAGAARTAAQSRLAGVALTLELTFSQASLPVRQLVDLIHHFPQYDTIMSMWLGWVPNWWNWAPGAQSVVMVMVPQGVISAVYPETPITTQQLGINIFDGFYRMETLASLTTKRFKVAGPYRQPGDNRLYTTVSAPVLFANVSNTETWGIPYTIDDCPVGLCYDTVTRTKLWGSVAITLDVDAIITDSNNRSILQQLTDSGLQYRLKAPSFGNDSLTATIYESTDGDMSSSMGAVRVGEGLASLLYRAAAGGAGAGGSPAQQCSDSSVAQQVHEHRALLRSLLPEEAIQKLQANFDWAADAMDENKPQAMLESGTPAEMILSIMGDIVVGRAPALPKSEVHEALMVQLMGRKAKAEPEEGEDTFNTEAFGKGEGGAAPAPATTRARGRGSRTSVPRITATAAPAAGQAAASAAAPISPTKPFKLGAAGPDPGSASPPKAAVPQSVSNH</sequence>
<evidence type="ECO:0000256" key="1">
    <source>
        <dbReference type="SAM" id="MobiDB-lite"/>
    </source>
</evidence>
<proteinExistence type="predicted"/>
<keyword evidence="2" id="KW-0472">Membrane</keyword>
<feature type="non-terminal residue" evidence="3">
    <location>
        <position position="611"/>
    </location>
</feature>
<name>A0A699Z6K2_HAELA</name>
<reference evidence="3 4" key="1">
    <citation type="submission" date="2020-02" db="EMBL/GenBank/DDBJ databases">
        <title>Draft genome sequence of Haematococcus lacustris strain NIES-144.</title>
        <authorList>
            <person name="Morimoto D."/>
            <person name="Nakagawa S."/>
            <person name="Yoshida T."/>
            <person name="Sawayama S."/>
        </authorList>
    </citation>
    <scope>NUCLEOTIDE SEQUENCE [LARGE SCALE GENOMIC DNA]</scope>
    <source>
        <strain evidence="3 4">NIES-144</strain>
    </source>
</reference>
<dbReference type="AlphaFoldDB" id="A0A699Z6K2"/>
<keyword evidence="4" id="KW-1185">Reference proteome</keyword>
<feature type="transmembrane region" description="Helical" evidence="2">
    <location>
        <begin position="138"/>
        <end position="159"/>
    </location>
</feature>
<feature type="compositionally biased region" description="Low complexity" evidence="1">
    <location>
        <begin position="562"/>
        <end position="577"/>
    </location>
</feature>
<feature type="non-terminal residue" evidence="3">
    <location>
        <position position="1"/>
    </location>
</feature>
<evidence type="ECO:0000256" key="2">
    <source>
        <dbReference type="SAM" id="Phobius"/>
    </source>
</evidence>
<dbReference type="EMBL" id="BLLF01000374">
    <property type="protein sequence ID" value="GFH11102.1"/>
    <property type="molecule type" value="Genomic_DNA"/>
</dbReference>
<dbReference type="Proteomes" id="UP000485058">
    <property type="component" value="Unassembled WGS sequence"/>
</dbReference>
<keyword evidence="2" id="KW-0812">Transmembrane</keyword>
<evidence type="ECO:0000313" key="4">
    <source>
        <dbReference type="Proteomes" id="UP000485058"/>
    </source>
</evidence>
<protein>
    <submittedName>
        <fullName evidence="3">PDEase domain-containing protein</fullName>
    </submittedName>
</protein>
<comment type="caution">
    <text evidence="3">The sequence shown here is derived from an EMBL/GenBank/DDBJ whole genome shotgun (WGS) entry which is preliminary data.</text>
</comment>
<organism evidence="3 4">
    <name type="scientific">Haematococcus lacustris</name>
    <name type="common">Green alga</name>
    <name type="synonym">Haematococcus pluvialis</name>
    <dbReference type="NCBI Taxonomy" id="44745"/>
    <lineage>
        <taxon>Eukaryota</taxon>
        <taxon>Viridiplantae</taxon>
        <taxon>Chlorophyta</taxon>
        <taxon>core chlorophytes</taxon>
        <taxon>Chlorophyceae</taxon>
        <taxon>CS clade</taxon>
        <taxon>Chlamydomonadales</taxon>
        <taxon>Haematococcaceae</taxon>
        <taxon>Haematococcus</taxon>
    </lineage>
</organism>
<keyword evidence="2" id="KW-1133">Transmembrane helix</keyword>
<evidence type="ECO:0000313" key="3">
    <source>
        <dbReference type="EMBL" id="GFH11102.1"/>
    </source>
</evidence>